<keyword evidence="1" id="KW-1133">Transmembrane helix</keyword>
<accession>A0A915YB48</accession>
<protein>
    <submittedName>
        <fullName evidence="2">Uncharacterized protein</fullName>
    </submittedName>
</protein>
<dbReference type="EMBL" id="AP026867">
    <property type="protein sequence ID" value="BDS09828.1"/>
    <property type="molecule type" value="Genomic_DNA"/>
</dbReference>
<organism evidence="2 3">
    <name type="scientific">Aureispira anguillae</name>
    <dbReference type="NCBI Taxonomy" id="2864201"/>
    <lineage>
        <taxon>Bacteria</taxon>
        <taxon>Pseudomonadati</taxon>
        <taxon>Bacteroidota</taxon>
        <taxon>Saprospiria</taxon>
        <taxon>Saprospirales</taxon>
        <taxon>Saprospiraceae</taxon>
        <taxon>Aureispira</taxon>
    </lineage>
</organism>
<name>A0A915YB48_9BACT</name>
<evidence type="ECO:0000313" key="2">
    <source>
        <dbReference type="EMBL" id="BDS09828.1"/>
    </source>
</evidence>
<reference evidence="2" key="1">
    <citation type="submission" date="2022-09" db="EMBL/GenBank/DDBJ databases">
        <title>Aureispira anguillicida sp. nov., isolated from Leptocephalus of Japanese eel Anguilla japonica.</title>
        <authorList>
            <person name="Yuasa K."/>
            <person name="Mekata T."/>
            <person name="Ikunari K."/>
        </authorList>
    </citation>
    <scope>NUCLEOTIDE SEQUENCE</scope>
    <source>
        <strain evidence="2">EL160426</strain>
    </source>
</reference>
<evidence type="ECO:0000313" key="3">
    <source>
        <dbReference type="Proteomes" id="UP001060919"/>
    </source>
</evidence>
<keyword evidence="1" id="KW-0812">Transmembrane</keyword>
<sequence>MIKTLYVVFSILVMYFHYDIYSCMNCSYRHVWWNSWIIKHELCNFIPVIYIALQIVSTLTVVLGIHRIFLLRLIDPLIGLHTTLNILYWAYVAYFLQDSIYNTYIMMNMLYMSFYIQCLWGDKNNIALDDLLDS</sequence>
<evidence type="ECO:0000256" key="1">
    <source>
        <dbReference type="SAM" id="Phobius"/>
    </source>
</evidence>
<gene>
    <name evidence="2" type="ORF">AsAng_0005330</name>
</gene>
<feature type="transmembrane region" description="Helical" evidence="1">
    <location>
        <begin position="45"/>
        <end position="66"/>
    </location>
</feature>
<dbReference type="Proteomes" id="UP001060919">
    <property type="component" value="Chromosome"/>
</dbReference>
<feature type="transmembrane region" description="Helical" evidence="1">
    <location>
        <begin position="6"/>
        <end position="24"/>
    </location>
</feature>
<keyword evidence="3" id="KW-1185">Reference proteome</keyword>
<dbReference type="KEGG" id="aup:AsAng_0005330"/>
<proteinExistence type="predicted"/>
<keyword evidence="1" id="KW-0472">Membrane</keyword>
<dbReference type="AlphaFoldDB" id="A0A915YB48"/>